<dbReference type="Proteomes" id="UP001595685">
    <property type="component" value="Unassembled WGS sequence"/>
</dbReference>
<proteinExistence type="predicted"/>
<protein>
    <submittedName>
        <fullName evidence="2">DUF4192 domain-containing protein</fullName>
    </submittedName>
</protein>
<dbReference type="EMBL" id="JBHRWW010000002">
    <property type="protein sequence ID" value="MFC3687752.1"/>
    <property type="molecule type" value="Genomic_DNA"/>
</dbReference>
<reference evidence="3" key="1">
    <citation type="journal article" date="2019" name="Int. J. Syst. Evol. Microbiol.">
        <title>The Global Catalogue of Microorganisms (GCM) 10K type strain sequencing project: providing services to taxonomists for standard genome sequencing and annotation.</title>
        <authorList>
            <consortium name="The Broad Institute Genomics Platform"/>
            <consortium name="The Broad Institute Genome Sequencing Center for Infectious Disease"/>
            <person name="Wu L."/>
            <person name="Ma J."/>
        </authorList>
    </citation>
    <scope>NUCLEOTIDE SEQUENCE [LARGE SCALE GENOMIC DNA]</scope>
    <source>
        <strain evidence="3">NCAIM B.02333</strain>
    </source>
</reference>
<organism evidence="2 3">
    <name type="scientific">Aquipuribacter hungaricus</name>
    <dbReference type="NCBI Taxonomy" id="545624"/>
    <lineage>
        <taxon>Bacteria</taxon>
        <taxon>Bacillati</taxon>
        <taxon>Actinomycetota</taxon>
        <taxon>Actinomycetes</taxon>
        <taxon>Micrococcales</taxon>
        <taxon>Intrasporangiaceae</taxon>
        <taxon>Aquipuribacter</taxon>
    </lineage>
</organism>
<feature type="region of interest" description="Disordered" evidence="1">
    <location>
        <begin position="219"/>
        <end position="265"/>
    </location>
</feature>
<gene>
    <name evidence="2" type="ORF">ACFOLH_05285</name>
</gene>
<dbReference type="Pfam" id="PF13830">
    <property type="entry name" value="DUF4192"/>
    <property type="match status" value="1"/>
</dbReference>
<evidence type="ECO:0000313" key="2">
    <source>
        <dbReference type="EMBL" id="MFC3687752.1"/>
    </source>
</evidence>
<name>A0ABV7WE61_9MICO</name>
<dbReference type="RefSeq" id="WP_376985406.1">
    <property type="nucleotide sequence ID" value="NZ_JBHRWW010000002.1"/>
</dbReference>
<accession>A0ABV7WE61</accession>
<evidence type="ECO:0000313" key="3">
    <source>
        <dbReference type="Proteomes" id="UP001595685"/>
    </source>
</evidence>
<dbReference type="InterPro" id="IPR025447">
    <property type="entry name" value="DUF4192"/>
</dbReference>
<keyword evidence="3" id="KW-1185">Reference proteome</keyword>
<sequence length="427" mass="43055">MTTRPADHLPRPRPAVPTVRLQDPAGVVAAVPYLLGFTPRRSLVVVGVDGDRGVGPTLRADLPTSAVLGTGGGGRAGDGDGERAGDDGGVLAAVWQHASQVLRRNGCDRALAVVYADVEPADLGEDAVRRVLDVLDPPWADGTAGPDGAWPDADADADADVDAPWPDGPLDVLDVLLVGPGRFRSLLCPDPACCPRDGSPVVATASHAVAASFVLAGRSPAADRDGVEPEAPAPPPADLRAAADAARAARASTPATDPGGGADEDADLLEQWLGSLPHGPGPALAGRLAARWRTRPLLRDACLAAFLPGGPDLARALLGGGGSPPATLAGSLDDPACAGAVREGTPVLRRLAALVPAEDRAEVLAGHSWLAWVAGEGTAASVLGGRALSLDPTQPLARLVLRALDGGLGAPWTVGGRSGGASWDTGR</sequence>
<feature type="compositionally biased region" description="Low complexity" evidence="1">
    <location>
        <begin position="238"/>
        <end position="257"/>
    </location>
</feature>
<evidence type="ECO:0000256" key="1">
    <source>
        <dbReference type="SAM" id="MobiDB-lite"/>
    </source>
</evidence>
<comment type="caution">
    <text evidence="2">The sequence shown here is derived from an EMBL/GenBank/DDBJ whole genome shotgun (WGS) entry which is preliminary data.</text>
</comment>